<keyword evidence="1" id="KW-0812">Transmembrane</keyword>
<accession>A0A2J6Q6W8</accession>
<evidence type="ECO:0000313" key="3">
    <source>
        <dbReference type="Proteomes" id="UP000235672"/>
    </source>
</evidence>
<keyword evidence="1" id="KW-1133">Transmembrane helix</keyword>
<keyword evidence="1" id="KW-0472">Membrane</keyword>
<reference evidence="2 3" key="1">
    <citation type="submission" date="2016-05" db="EMBL/GenBank/DDBJ databases">
        <title>A degradative enzymes factory behind the ericoid mycorrhizal symbiosis.</title>
        <authorList>
            <consortium name="DOE Joint Genome Institute"/>
            <person name="Martino E."/>
            <person name="Morin E."/>
            <person name="Grelet G."/>
            <person name="Kuo A."/>
            <person name="Kohler A."/>
            <person name="Daghino S."/>
            <person name="Barry K."/>
            <person name="Choi C."/>
            <person name="Cichocki N."/>
            <person name="Clum A."/>
            <person name="Copeland A."/>
            <person name="Hainaut M."/>
            <person name="Haridas S."/>
            <person name="Labutti K."/>
            <person name="Lindquist E."/>
            <person name="Lipzen A."/>
            <person name="Khouja H.-R."/>
            <person name="Murat C."/>
            <person name="Ohm R."/>
            <person name="Olson A."/>
            <person name="Spatafora J."/>
            <person name="Veneault-Fourrey C."/>
            <person name="Henrissat B."/>
            <person name="Grigoriev I."/>
            <person name="Martin F."/>
            <person name="Perotto S."/>
        </authorList>
    </citation>
    <scope>NUCLEOTIDE SEQUENCE [LARGE SCALE GENOMIC DNA]</scope>
    <source>
        <strain evidence="2 3">UAMH 7357</strain>
    </source>
</reference>
<evidence type="ECO:0000256" key="1">
    <source>
        <dbReference type="SAM" id="Phobius"/>
    </source>
</evidence>
<feature type="transmembrane region" description="Helical" evidence="1">
    <location>
        <begin position="163"/>
        <end position="180"/>
    </location>
</feature>
<evidence type="ECO:0000313" key="2">
    <source>
        <dbReference type="EMBL" id="PMD22015.1"/>
    </source>
</evidence>
<gene>
    <name evidence="2" type="ORF">NA56DRAFT_702994</name>
</gene>
<sequence>MCDHRKLHNTLQIHAANARQAIYGRYMQHPGWLADRHLMPAALESWKCRQASCMARLNLGYLERQRRCLAVWRWNCDAACITLPHIGPPSSGRACTAQNRSHGFTPHRPASYHSYQYLCHQWKSLNLGAAQAGASDRSTKAASMRGMDRRAREAIREAGPRQYFRAVCTTSLIFFLTLWLQMSSGRSRRRKTQTQPRALRWA</sequence>
<keyword evidence="3" id="KW-1185">Reference proteome</keyword>
<dbReference type="Proteomes" id="UP000235672">
    <property type="component" value="Unassembled WGS sequence"/>
</dbReference>
<proteinExistence type="predicted"/>
<dbReference type="AlphaFoldDB" id="A0A2J6Q6W8"/>
<organism evidence="2 3">
    <name type="scientific">Hyaloscypha hepaticicola</name>
    <dbReference type="NCBI Taxonomy" id="2082293"/>
    <lineage>
        <taxon>Eukaryota</taxon>
        <taxon>Fungi</taxon>
        <taxon>Dikarya</taxon>
        <taxon>Ascomycota</taxon>
        <taxon>Pezizomycotina</taxon>
        <taxon>Leotiomycetes</taxon>
        <taxon>Helotiales</taxon>
        <taxon>Hyaloscyphaceae</taxon>
        <taxon>Hyaloscypha</taxon>
    </lineage>
</organism>
<protein>
    <submittedName>
        <fullName evidence="2">Uncharacterized protein</fullName>
    </submittedName>
</protein>
<name>A0A2J6Q6W8_9HELO</name>
<dbReference type="EMBL" id="KZ613479">
    <property type="protein sequence ID" value="PMD22015.1"/>
    <property type="molecule type" value="Genomic_DNA"/>
</dbReference>